<evidence type="ECO:0000256" key="5">
    <source>
        <dbReference type="ARBA" id="ARBA00023136"/>
    </source>
</evidence>
<proteinExistence type="predicted"/>
<accession>A0ABS2W7Q4</accession>
<reference evidence="6 7" key="1">
    <citation type="submission" date="2021-02" db="EMBL/GenBank/DDBJ databases">
        <title>A novel species of genus Amphritea isolated from a fishpond in China.</title>
        <authorList>
            <person name="Lu H."/>
        </authorList>
    </citation>
    <scope>NUCLEOTIDE SEQUENCE [LARGE SCALE GENOMIC DNA]</scope>
    <source>
        <strain evidence="6 7">RP18W</strain>
    </source>
</reference>
<evidence type="ECO:0000313" key="7">
    <source>
        <dbReference type="Proteomes" id="UP000760472"/>
    </source>
</evidence>
<comment type="subcellular location">
    <subcellularLocation>
        <location evidence="1">Endoplasmic reticulum membrane</location>
        <topology evidence="1">Single-pass membrane protein</topology>
    </subcellularLocation>
</comment>
<dbReference type="Gene3D" id="3.40.50.2000">
    <property type="entry name" value="Glycogen Phosphorylase B"/>
    <property type="match status" value="1"/>
</dbReference>
<dbReference type="EMBL" id="JAFFZP010000013">
    <property type="protein sequence ID" value="MBN0987766.1"/>
    <property type="molecule type" value="Genomic_DNA"/>
</dbReference>
<comment type="caution">
    <text evidence="6">The sequence shown here is derived from an EMBL/GenBank/DDBJ whole genome shotgun (WGS) entry which is preliminary data.</text>
</comment>
<keyword evidence="4" id="KW-1133">Transmembrane helix</keyword>
<evidence type="ECO:0000256" key="1">
    <source>
        <dbReference type="ARBA" id="ARBA00004389"/>
    </source>
</evidence>
<keyword evidence="3" id="KW-0256">Endoplasmic reticulum</keyword>
<evidence type="ECO:0008006" key="8">
    <source>
        <dbReference type="Google" id="ProtNLM"/>
    </source>
</evidence>
<dbReference type="PANTHER" id="PTHR12154:SF4">
    <property type="entry name" value="UDP-N-ACETYLGLUCOSAMINE TRANSFERASE SUBUNIT ALG14 HOMOLOG"/>
    <property type="match status" value="1"/>
</dbReference>
<organism evidence="6 7">
    <name type="scientific">Amphritea pacifica</name>
    <dbReference type="NCBI Taxonomy" id="2811233"/>
    <lineage>
        <taxon>Bacteria</taxon>
        <taxon>Pseudomonadati</taxon>
        <taxon>Pseudomonadota</taxon>
        <taxon>Gammaproteobacteria</taxon>
        <taxon>Oceanospirillales</taxon>
        <taxon>Oceanospirillaceae</taxon>
        <taxon>Amphritea</taxon>
    </lineage>
</organism>
<keyword evidence="7" id="KW-1185">Reference proteome</keyword>
<evidence type="ECO:0000256" key="4">
    <source>
        <dbReference type="ARBA" id="ARBA00022989"/>
    </source>
</evidence>
<dbReference type="PANTHER" id="PTHR12154">
    <property type="entry name" value="GLYCOSYL TRANSFERASE-RELATED"/>
    <property type="match status" value="1"/>
</dbReference>
<dbReference type="Pfam" id="PF08660">
    <property type="entry name" value="Alg14"/>
    <property type="match status" value="1"/>
</dbReference>
<evidence type="ECO:0000313" key="6">
    <source>
        <dbReference type="EMBL" id="MBN0987766.1"/>
    </source>
</evidence>
<keyword evidence="2" id="KW-0812">Transmembrane</keyword>
<gene>
    <name evidence="6" type="ORF">JW498_10355</name>
</gene>
<evidence type="ECO:0000256" key="2">
    <source>
        <dbReference type="ARBA" id="ARBA00022692"/>
    </source>
</evidence>
<dbReference type="Proteomes" id="UP000760472">
    <property type="component" value="Unassembled WGS sequence"/>
</dbReference>
<keyword evidence="5" id="KW-0472">Membrane</keyword>
<dbReference type="RefSeq" id="WP_205213573.1">
    <property type="nucleotide sequence ID" value="NZ_JAFFZP010000013.1"/>
</dbReference>
<evidence type="ECO:0000256" key="3">
    <source>
        <dbReference type="ARBA" id="ARBA00022824"/>
    </source>
</evidence>
<dbReference type="InterPro" id="IPR013969">
    <property type="entry name" value="Oligosacch_biosynth_Alg14"/>
</dbReference>
<name>A0ABS2W7Q4_9GAMM</name>
<protein>
    <recommendedName>
        <fullName evidence="8">Oligosaccharide biosynthesis protein Alg14</fullName>
    </recommendedName>
</protein>
<sequence length="152" mass="16821">MNRAMCELLVVSSPGGHSIQANIIFNGLKGKVKGKALMFECNGRVSTINGRRVSVSDFNINEVYKLPFVFFQAFKLLMFLKPKVVLSTGAAPGFVLCLVGKLFGSRIIWIDSIANSRKISLSGRLAYYISDDFVVQWEKLETGKSKYFGGVL</sequence>